<dbReference type="AlphaFoldDB" id="J0DF90"/>
<dbReference type="InterPro" id="IPR005935">
    <property type="entry name" value="Mev_decarb"/>
</dbReference>
<dbReference type="GO" id="GO:0004163">
    <property type="term" value="F:diphosphomevalonate decarboxylase activity"/>
    <property type="evidence" value="ECO:0007669"/>
    <property type="project" value="UniProtKB-EC"/>
</dbReference>
<proteinExistence type="inferred from homology"/>
<organism evidence="10 11">
    <name type="scientific">Scardovia wiggsiae F0424</name>
    <dbReference type="NCBI Taxonomy" id="857290"/>
    <lineage>
        <taxon>Bacteria</taxon>
        <taxon>Bacillati</taxon>
        <taxon>Actinomycetota</taxon>
        <taxon>Actinomycetes</taxon>
        <taxon>Bifidobacteriales</taxon>
        <taxon>Bifidobacteriaceae</taxon>
        <taxon>Scardovia</taxon>
    </lineage>
</organism>
<dbReference type="Pfam" id="PF22700">
    <property type="entry name" value="MVD-like_N"/>
    <property type="match status" value="1"/>
</dbReference>
<dbReference type="STRING" id="857290.HMPREF9156_00828"/>
<feature type="domain" description="Diphosphomevalonate decarboxylase-like N-terminal" evidence="9">
    <location>
        <begin position="14"/>
        <end position="190"/>
    </location>
</feature>
<comment type="caution">
    <text evidence="10">The sequence shown here is derived from an EMBL/GenBank/DDBJ whole genome shotgun (WGS) entry which is preliminary data.</text>
</comment>
<dbReference type="EC" id="4.1.1.33" evidence="2"/>
<protein>
    <recommendedName>
        <fullName evidence="2">diphosphomevalonate decarboxylase</fullName>
        <ecNumber evidence="2">4.1.1.33</ecNumber>
    </recommendedName>
</protein>
<reference evidence="10 11" key="1">
    <citation type="submission" date="2012-01" db="EMBL/GenBank/DDBJ databases">
        <title>The Genome Sequence of Scardovia wiggsiae F0424.</title>
        <authorList>
            <consortium name="The Broad Institute Genome Sequencing Platform"/>
            <person name="Earl A."/>
            <person name="Ward D."/>
            <person name="Feldgarden M."/>
            <person name="Gevers D."/>
            <person name="Izard J."/>
            <person name="Ganesan A."/>
            <person name="Baranova O.V."/>
            <person name="Blanton J.M."/>
            <person name="Tanner A.C."/>
            <person name="Mathney J."/>
            <person name="Dewhirst F.E."/>
            <person name="Young S.K."/>
            <person name="Zeng Q."/>
            <person name="Gargeya S."/>
            <person name="Fitzgerald M."/>
            <person name="Haas B."/>
            <person name="Abouelleil A."/>
            <person name="Alvarado L."/>
            <person name="Arachchi H.M."/>
            <person name="Berlin A."/>
            <person name="Chapman S.B."/>
            <person name="Gearin G."/>
            <person name="Goldberg J."/>
            <person name="Griggs A."/>
            <person name="Gujja S."/>
            <person name="Hansen M."/>
            <person name="Heiman D."/>
            <person name="Howarth C."/>
            <person name="Larimer J."/>
            <person name="Lui A."/>
            <person name="MacDonald P.J.P."/>
            <person name="McCowen C."/>
            <person name="Montmayeur A."/>
            <person name="Murphy C."/>
            <person name="Neiman D."/>
            <person name="Pearson M."/>
            <person name="Priest M."/>
            <person name="Roberts A."/>
            <person name="Saif S."/>
            <person name="Shea T."/>
            <person name="Sisk P."/>
            <person name="Stolte C."/>
            <person name="Sykes S."/>
            <person name="Wortman J."/>
            <person name="Nusbaum C."/>
            <person name="Birren B."/>
        </authorList>
    </citation>
    <scope>NUCLEOTIDE SEQUENCE [LARGE SCALE GENOMIC DNA]</scope>
    <source>
        <strain evidence="10 11">F0424</strain>
    </source>
</reference>
<evidence type="ECO:0000313" key="10">
    <source>
        <dbReference type="EMBL" id="EJD64953.1"/>
    </source>
</evidence>
<dbReference type="InterPro" id="IPR053859">
    <property type="entry name" value="MVD-like_N"/>
</dbReference>
<gene>
    <name evidence="10" type="ORF">HMPREF9156_00828</name>
</gene>
<keyword evidence="7" id="KW-0456">Lyase</keyword>
<dbReference type="GO" id="GO:0005524">
    <property type="term" value="F:ATP binding"/>
    <property type="evidence" value="ECO:0007669"/>
    <property type="project" value="UniProtKB-KW"/>
</dbReference>
<dbReference type="Pfam" id="PF18376">
    <property type="entry name" value="MDD_C"/>
    <property type="match status" value="1"/>
</dbReference>
<dbReference type="GO" id="GO:0005829">
    <property type="term" value="C:cytosol"/>
    <property type="evidence" value="ECO:0007669"/>
    <property type="project" value="InterPro"/>
</dbReference>
<dbReference type="InterPro" id="IPR036554">
    <property type="entry name" value="GHMP_kinase_C_sf"/>
</dbReference>
<dbReference type="NCBIfam" id="TIGR01240">
    <property type="entry name" value="mevDPdecarb"/>
    <property type="match status" value="1"/>
</dbReference>
<keyword evidence="5" id="KW-0067">ATP-binding</keyword>
<comment type="similarity">
    <text evidence="1">Belongs to the diphosphomevalonate decarboxylase family.</text>
</comment>
<keyword evidence="11" id="KW-1185">Reference proteome</keyword>
<dbReference type="SUPFAM" id="SSF55060">
    <property type="entry name" value="GHMP Kinase, C-terminal domain"/>
    <property type="match status" value="1"/>
</dbReference>
<keyword evidence="4" id="KW-0547">Nucleotide-binding</keyword>
<evidence type="ECO:0000256" key="1">
    <source>
        <dbReference type="ARBA" id="ARBA00008831"/>
    </source>
</evidence>
<evidence type="ECO:0000259" key="8">
    <source>
        <dbReference type="Pfam" id="PF18376"/>
    </source>
</evidence>
<dbReference type="PANTHER" id="PTHR10977:SF3">
    <property type="entry name" value="DIPHOSPHOMEVALONATE DECARBOXYLASE"/>
    <property type="match status" value="1"/>
</dbReference>
<dbReference type="SUPFAM" id="SSF54211">
    <property type="entry name" value="Ribosomal protein S5 domain 2-like"/>
    <property type="match status" value="1"/>
</dbReference>
<evidence type="ECO:0000256" key="6">
    <source>
        <dbReference type="ARBA" id="ARBA00023098"/>
    </source>
</evidence>
<dbReference type="Gene3D" id="3.30.70.890">
    <property type="entry name" value="GHMP kinase, C-terminal domain"/>
    <property type="match status" value="1"/>
</dbReference>
<evidence type="ECO:0000256" key="3">
    <source>
        <dbReference type="ARBA" id="ARBA00022516"/>
    </source>
</evidence>
<dbReference type="HOGENOM" id="CLU_040369_0_0_11"/>
<dbReference type="Proteomes" id="UP000006415">
    <property type="component" value="Unassembled WGS sequence"/>
</dbReference>
<dbReference type="InterPro" id="IPR014721">
    <property type="entry name" value="Ribsml_uS5_D2-typ_fold_subgr"/>
</dbReference>
<evidence type="ECO:0000256" key="4">
    <source>
        <dbReference type="ARBA" id="ARBA00022741"/>
    </source>
</evidence>
<dbReference type="eggNOG" id="COG3407">
    <property type="taxonomic scope" value="Bacteria"/>
</dbReference>
<name>J0DF90_9BIFI</name>
<dbReference type="InterPro" id="IPR029765">
    <property type="entry name" value="Mev_diP_decarb"/>
</dbReference>
<dbReference type="FunFam" id="3.30.230.10:FF:000072">
    <property type="entry name" value="Diphosphomevalonate decarboxylase"/>
    <property type="match status" value="1"/>
</dbReference>
<dbReference type="InterPro" id="IPR020568">
    <property type="entry name" value="Ribosomal_Su5_D2-typ_SF"/>
</dbReference>
<evidence type="ECO:0000256" key="7">
    <source>
        <dbReference type="ARBA" id="ARBA00023239"/>
    </source>
</evidence>
<feature type="domain" description="Mvd1 C-terminal" evidence="8">
    <location>
        <begin position="203"/>
        <end position="336"/>
    </location>
</feature>
<evidence type="ECO:0000313" key="11">
    <source>
        <dbReference type="Proteomes" id="UP000006415"/>
    </source>
</evidence>
<dbReference type="EMBL" id="AGZS01000003">
    <property type="protein sequence ID" value="EJD64953.1"/>
    <property type="molecule type" value="Genomic_DNA"/>
</dbReference>
<keyword evidence="3" id="KW-0444">Lipid biosynthesis</keyword>
<dbReference type="InterPro" id="IPR041431">
    <property type="entry name" value="Mvd1_C"/>
</dbReference>
<dbReference type="PANTHER" id="PTHR10977">
    <property type="entry name" value="DIPHOSPHOMEVALONATE DECARBOXYLASE"/>
    <property type="match status" value="1"/>
</dbReference>
<dbReference type="PIRSF" id="PIRSF015950">
    <property type="entry name" value="Mev_P_decrbx"/>
    <property type="match status" value="1"/>
</dbReference>
<dbReference type="Gene3D" id="3.30.230.10">
    <property type="match status" value="1"/>
</dbReference>
<accession>J0DF90</accession>
<dbReference type="GO" id="GO:0019287">
    <property type="term" value="P:isopentenyl diphosphate biosynthetic process, mevalonate pathway"/>
    <property type="evidence" value="ECO:0007669"/>
    <property type="project" value="InterPro"/>
</dbReference>
<dbReference type="OrthoDB" id="5498344at2"/>
<sequence length="360" mass="39001">MIGAEMTDFAAARAHANIALIKYWGKRDASLILPTSESLSLTLDPLYTDTAVSFIDGAEDQFILDGAEQGGTPLERVRAFIGLFRQYMSAHGKAGSTAGSEVSGRDCDSLYTRAVRVESHNHVPTAAGMASSASAFAALAWALRDLYGLHGISDRQLSTFARRGSGSALRSIFGGFVKWKYGTGDNDSYAIQVDDAQWDVGAVIIALSTKQKKTGSRSGMAHTVNTSAFYPLWREASEADLKLVEEGIRERDINKIGKAMEANVMKFHAVMFAADPPLTYMTAESWKVIEHIWSLREQGAPCYFTMDAGPNVVALCPRSHMDQVAADMRSAFPQAAVIPAASGPAPEGIPAHEWRRLYGN</sequence>
<evidence type="ECO:0000256" key="5">
    <source>
        <dbReference type="ARBA" id="ARBA00022840"/>
    </source>
</evidence>
<keyword evidence="6" id="KW-0443">Lipid metabolism</keyword>
<evidence type="ECO:0000259" key="9">
    <source>
        <dbReference type="Pfam" id="PF22700"/>
    </source>
</evidence>
<evidence type="ECO:0000256" key="2">
    <source>
        <dbReference type="ARBA" id="ARBA00012296"/>
    </source>
</evidence>